<dbReference type="EMBL" id="CQQC01000729">
    <property type="protein sequence ID" value="CNV37009.1"/>
    <property type="molecule type" value="Genomic_DNA"/>
</dbReference>
<evidence type="ECO:0000313" key="32">
    <source>
        <dbReference type="Proteomes" id="UP000300237"/>
    </source>
</evidence>
<evidence type="ECO:0000313" key="19">
    <source>
        <dbReference type="Proteomes" id="UP000039217"/>
    </source>
</evidence>
<dbReference type="EMBL" id="LR027516">
    <property type="protein sequence ID" value="VCU50721.1"/>
    <property type="molecule type" value="Genomic_DNA"/>
</dbReference>
<proteinExistence type="predicted"/>
<feature type="domain" description="PE" evidence="1">
    <location>
        <begin position="4"/>
        <end position="94"/>
    </location>
</feature>
<dbReference type="EMBL" id="CSAE01000141">
    <property type="protein sequence ID" value="COV54822.1"/>
    <property type="molecule type" value="Genomic_DNA"/>
</dbReference>
<evidence type="ECO:0000313" key="22">
    <source>
        <dbReference type="Proteomes" id="UP000046680"/>
    </source>
</evidence>
<dbReference type="EMBL" id="QTBD01000221">
    <property type="protein sequence ID" value="REQ48179.1"/>
    <property type="molecule type" value="Genomic_DNA"/>
</dbReference>
<sequence>MSFVITNPEALTVAATEVRRIRDRAIQSDAQVAPMTTAVRPPAADLVSEKAATFLVEYARKYRQTIAAAAVVLEEFAHALTTGADKYATAEADNIKTFS</sequence>
<reference evidence="15 30" key="6">
    <citation type="submission" date="2017-02" db="EMBL/GenBank/DDBJ databases">
        <title>Protein polymorphisms may explain contrasting epidemiological fitness of two variants of a multidrug-resistant Mycobacterium tuberculosis strain.</title>
        <authorList>
            <person name="Bigi M.M."/>
            <person name="Lopez B."/>
            <person name="Blanco F.C."/>
            <person name="Sasiain M.C."/>
            <person name="De La Barrera S."/>
            <person name="Ritacco V."/>
            <person name="Bigi F."/>
            <person name="Soria M.A."/>
        </authorList>
    </citation>
    <scope>NUCLEOTIDE SEQUENCE [LARGE SCALE GENOMIC DNA]</scope>
    <source>
        <strain evidence="15 30">6548</strain>
    </source>
</reference>
<reference evidence="16 31" key="5">
    <citation type="journal article" date="2017" name="N. Engl. J. Med.">
        <title>Transmission of Extensively Drug-Resistant Tuberculosis in South Africa.</title>
        <authorList>
            <person name="Shah N.S."/>
            <person name="Auld S.C."/>
            <person name="Brust J.C."/>
            <person name="Mathema B."/>
            <person name="Ismail N."/>
            <person name="Moodley P."/>
            <person name="Mlisana K."/>
            <person name="Allana S."/>
            <person name="Campbell A."/>
            <person name="Mthiyane T."/>
            <person name="Morris N."/>
            <person name="Mpangase P."/>
            <person name="van der Meulen H."/>
            <person name="Omar S.V."/>
            <person name="Brown T.S."/>
            <person name="Narechania A."/>
            <person name="Shaskina E."/>
            <person name="Kapwata T."/>
            <person name="Kreiswirth B."/>
            <person name="Gandhi N.R."/>
        </authorList>
    </citation>
    <scope>NUCLEOTIDE SEQUENCE [LARGE SCALE GENOMIC DNA]</scope>
    <source>
        <strain evidence="16 31">32301_S10</strain>
    </source>
</reference>
<dbReference type="EMBL" id="CNFU01000020">
    <property type="protein sequence ID" value="CKQ86757.1"/>
    <property type="molecule type" value="Genomic_DNA"/>
</dbReference>
<reference evidence="17 32" key="8">
    <citation type="submission" date="2018-08" db="EMBL/GenBank/DDBJ databases">
        <authorList>
            <person name="Fokvardsen B D."/>
            <person name="Norman A."/>
        </authorList>
    </citation>
    <scope>NUCLEOTIDE SEQUENCE [LARGE SCALE GENOMIC DNA]</scope>
    <source>
        <strain evidence="17 32">DKC2</strain>
    </source>
</reference>
<dbReference type="RefSeq" id="WP_003412551.1">
    <property type="nucleotide sequence ID" value="NZ_AP017901.1"/>
</dbReference>
<protein>
    <submittedName>
        <fullName evidence="11 17">PE family protein</fullName>
    </submittedName>
</protein>
<evidence type="ECO:0000313" key="21">
    <source>
        <dbReference type="Proteomes" id="UP000045842"/>
    </source>
</evidence>
<evidence type="ECO:0000313" key="15">
    <source>
        <dbReference type="EMBL" id="OMH60380.1"/>
    </source>
</evidence>
<reference evidence="15 30" key="4">
    <citation type="submission" date="2016-04" db="EMBL/GenBank/DDBJ databases">
        <authorList>
            <person name="Bigi M."/>
            <person name="Bigi F."/>
            <person name="Soria M.A."/>
        </authorList>
    </citation>
    <scope>NUCLEOTIDE SEQUENCE [LARGE SCALE GENOMIC DNA]</scope>
    <source>
        <strain evidence="15 30">6548</strain>
    </source>
</reference>
<organism evidence="11 18">
    <name type="scientific">Mycobacterium tuberculosis</name>
    <dbReference type="NCBI Taxonomy" id="1773"/>
    <lineage>
        <taxon>Bacteria</taxon>
        <taxon>Bacillati</taxon>
        <taxon>Actinomycetota</taxon>
        <taxon>Actinomycetes</taxon>
        <taxon>Mycobacteriales</taxon>
        <taxon>Mycobacteriaceae</taxon>
        <taxon>Mycobacterium</taxon>
        <taxon>Mycobacterium tuberculosis complex</taxon>
    </lineage>
</organism>
<dbReference type="EMBL" id="CFOE01000446">
    <property type="protein sequence ID" value="CFE41501.1"/>
    <property type="molecule type" value="Genomic_DNA"/>
</dbReference>
<dbReference type="Pfam" id="PF00934">
    <property type="entry name" value="PE"/>
    <property type="match status" value="1"/>
</dbReference>
<evidence type="ECO:0000313" key="27">
    <source>
        <dbReference type="Proteomes" id="UP000049023"/>
    </source>
</evidence>
<reference evidence="11" key="2">
    <citation type="submission" date="2015-03" db="EMBL/GenBank/DDBJ databases">
        <authorList>
            <person name="Murphy D."/>
        </authorList>
    </citation>
    <scope>NUCLEOTIDE SEQUENCE [LARGE SCALE GENOMIC DNA]</scope>
    <source>
        <strain evidence="11">K00500041</strain>
    </source>
</reference>
<dbReference type="Proteomes" id="UP000046947">
    <property type="component" value="Unassembled WGS sequence"/>
</dbReference>
<evidence type="ECO:0000313" key="8">
    <source>
        <dbReference type="EMBL" id="CLV85852.1"/>
    </source>
</evidence>
<dbReference type="Proteomes" id="UP000671119">
    <property type="component" value="Unassembled WGS sequence"/>
</dbReference>
<reference evidence="18 19" key="3">
    <citation type="submission" date="2015-03" db="EMBL/GenBank/DDBJ databases">
        <authorList>
            <consortium name="Pathogen Informatics"/>
        </authorList>
    </citation>
    <scope>NUCLEOTIDE SEQUENCE [LARGE SCALE GENOMIC DNA]</scope>
    <source>
        <strain evidence="7 26">Bir 172</strain>
        <strain evidence="5 29">Bir 185</strain>
        <strain evidence="6 27">Bir 187</strain>
        <strain evidence="4 22">C09601061</strain>
        <strain evidence="9 19">D00501624</strain>
        <strain evidence="10 21">G09801536</strain>
        <strain evidence="2 24">G09901357</strain>
        <strain evidence="3 23">H09601792</strain>
        <strain evidence="18">K00500041</strain>
        <strain evidence="12 20">M09401471</strain>
        <strain evidence="13 25">P00601463</strain>
    </source>
</reference>
<name>A0A045IHS7_MYCTX</name>
<dbReference type="Proteomes" id="UP000300237">
    <property type="component" value="Chromosome"/>
</dbReference>
<evidence type="ECO:0000313" key="30">
    <source>
        <dbReference type="Proteomes" id="UP000189452"/>
    </source>
</evidence>
<evidence type="ECO:0000313" key="26">
    <source>
        <dbReference type="Proteomes" id="UP000048948"/>
    </source>
</evidence>
<dbReference type="Proteomes" id="UP000048948">
    <property type="component" value="Unassembled WGS sequence"/>
</dbReference>
<evidence type="ECO:0000313" key="9">
    <source>
        <dbReference type="EMBL" id="CNV37009.1"/>
    </source>
</evidence>
<dbReference type="InterPro" id="IPR038332">
    <property type="entry name" value="PPE_sf"/>
</dbReference>
<dbReference type="EMBL" id="JAGIZI010000052">
    <property type="protein sequence ID" value="MBP0685365.1"/>
    <property type="molecule type" value="Genomic_DNA"/>
</dbReference>
<dbReference type="SMR" id="A0A045IHS7"/>
<evidence type="ECO:0000313" key="14">
    <source>
        <dbReference type="EMBL" id="MBP0685365.1"/>
    </source>
</evidence>
<dbReference type="PATRIC" id="fig|1773.206.peg.2089"/>
<dbReference type="GeneID" id="45426421"/>
<evidence type="ECO:0000313" key="31">
    <source>
        <dbReference type="Proteomes" id="UP000256381"/>
    </source>
</evidence>
<reference evidence="14 33" key="9">
    <citation type="submission" date="2021-03" db="EMBL/GenBank/DDBJ databases">
        <title>Whole Genome Sequencing of Mycobacterium tuberculosis clinical isolates from Arunachal Pradesh, India.</title>
        <authorList>
            <person name="Singh S."/>
            <person name="Mudliar S.R."/>
            <person name="Kulsum U."/>
            <person name="Rufai S.B."/>
            <person name="Singh P.K."/>
            <person name="Umpo M."/>
            <person name="Nyori M."/>
        </authorList>
    </citation>
    <scope>NUCLEOTIDE SEQUENCE [LARGE SCALE GENOMIC DNA]</scope>
    <source>
        <strain evidence="14 33">OMICS/BPL/0142/20/SP</strain>
    </source>
</reference>
<evidence type="ECO:0000313" key="20">
    <source>
        <dbReference type="Proteomes" id="UP000044938"/>
    </source>
</evidence>
<dbReference type="Proteomes" id="UP000044938">
    <property type="component" value="Unassembled WGS sequence"/>
</dbReference>
<dbReference type="SUPFAM" id="SSF140459">
    <property type="entry name" value="PE/PPE dimer-like"/>
    <property type="match status" value="1"/>
</dbReference>
<dbReference type="EMBL" id="CFOH01000789">
    <property type="protein sequence ID" value="CFE69464.1"/>
    <property type="molecule type" value="Genomic_DNA"/>
</dbReference>
<dbReference type="EMBL" id="CNGE01000030">
    <property type="protein sequence ID" value="CKR65404.1"/>
    <property type="molecule type" value="Genomic_DNA"/>
</dbReference>
<evidence type="ECO:0000313" key="24">
    <source>
        <dbReference type="Proteomes" id="UP000048289"/>
    </source>
</evidence>
<evidence type="ECO:0000313" key="28">
    <source>
        <dbReference type="Proteomes" id="UP000050139"/>
    </source>
</evidence>
<dbReference type="Proteomes" id="UP000050139">
    <property type="component" value="Unassembled WGS sequence"/>
</dbReference>
<dbReference type="EMBL" id="CHKL01000547">
    <property type="protein sequence ID" value="COW96769.1"/>
    <property type="molecule type" value="Genomic_DNA"/>
</dbReference>
<accession>A0A045IHS7</accession>
<dbReference type="Proteomes" id="UP000039217">
    <property type="component" value="Unassembled WGS sequence"/>
</dbReference>
<evidence type="ECO:0000313" key="2">
    <source>
        <dbReference type="EMBL" id="CFE41501.1"/>
    </source>
</evidence>
<evidence type="ECO:0000313" key="23">
    <source>
        <dbReference type="Proteomes" id="UP000046947"/>
    </source>
</evidence>
<dbReference type="Proteomes" id="UP000189452">
    <property type="component" value="Chromosome"/>
</dbReference>
<evidence type="ECO:0000313" key="12">
    <source>
        <dbReference type="EMBL" id="COV70887.1"/>
    </source>
</evidence>
<evidence type="ECO:0000313" key="29">
    <source>
        <dbReference type="Proteomes" id="UP000050164"/>
    </source>
</evidence>
<dbReference type="Proteomes" id="UP000046680">
    <property type="component" value="Unassembled WGS sequence"/>
</dbReference>
<reference evidence="16" key="7">
    <citation type="submission" date="2018-07" db="EMBL/GenBank/DDBJ databases">
        <authorList>
            <person name="Shah S."/>
            <person name="Brown T."/>
            <person name="Auld S."/>
            <person name="Bratton K."/>
            <person name="Narechania A."/>
            <person name="Mathema B."/>
            <person name="Gandhi N."/>
        </authorList>
    </citation>
    <scope>NUCLEOTIDE SEQUENCE</scope>
    <source>
        <strain evidence="16">32301_S10</strain>
    </source>
</reference>
<evidence type="ECO:0000313" key="5">
    <source>
        <dbReference type="EMBL" id="CKQ79278.1"/>
    </source>
</evidence>
<dbReference type="Proteomes" id="UP000038802">
    <property type="component" value="Unassembled WGS sequence"/>
</dbReference>
<evidence type="ECO:0000313" key="6">
    <source>
        <dbReference type="EMBL" id="CKQ86757.1"/>
    </source>
</evidence>
<evidence type="ECO:0000313" key="33">
    <source>
        <dbReference type="Proteomes" id="UP000671119"/>
    </source>
</evidence>
<evidence type="ECO:0000313" key="3">
    <source>
        <dbReference type="EMBL" id="CFE69464.1"/>
    </source>
</evidence>
<dbReference type="Proteomes" id="UP000256381">
    <property type="component" value="Unassembled WGS sequence"/>
</dbReference>
<dbReference type="EMBL" id="LWDQ01000001">
    <property type="protein sequence ID" value="OMH60380.1"/>
    <property type="molecule type" value="Genomic_DNA"/>
</dbReference>
<evidence type="ECO:0000313" key="16">
    <source>
        <dbReference type="EMBL" id="REQ48179.1"/>
    </source>
</evidence>
<evidence type="ECO:0000313" key="11">
    <source>
        <dbReference type="EMBL" id="COV54822.1"/>
    </source>
</evidence>
<dbReference type="EMBL" id="CSAJ01000062">
    <property type="protein sequence ID" value="COV70887.1"/>
    <property type="molecule type" value="Genomic_DNA"/>
</dbReference>
<evidence type="ECO:0000313" key="4">
    <source>
        <dbReference type="EMBL" id="CFR67452.1"/>
    </source>
</evidence>
<dbReference type="EMBL" id="CGCX01000114">
    <property type="protein sequence ID" value="CFR67452.1"/>
    <property type="molecule type" value="Genomic_DNA"/>
</dbReference>
<evidence type="ECO:0000313" key="17">
    <source>
        <dbReference type="EMBL" id="VCU50721.1"/>
    </source>
</evidence>
<dbReference type="Proteomes" id="UP000050164">
    <property type="component" value="Unassembled WGS sequence"/>
</dbReference>
<dbReference type="Proteomes" id="UP000048600">
    <property type="component" value="Unassembled WGS sequence"/>
</dbReference>
<dbReference type="Proteomes" id="UP000048289">
    <property type="component" value="Unassembled WGS sequence"/>
</dbReference>
<dbReference type="Proteomes" id="UP000045842">
    <property type="component" value="Unassembled WGS sequence"/>
</dbReference>
<dbReference type="Proteomes" id="UP000049023">
    <property type="component" value="Unassembled WGS sequence"/>
</dbReference>
<evidence type="ECO:0000313" key="10">
    <source>
        <dbReference type="EMBL" id="COV14635.1"/>
    </source>
</evidence>
<dbReference type="STRING" id="115862.BBG46_12740"/>
<dbReference type="EMBL" id="COPH01000008">
    <property type="protein sequence ID" value="CLV85852.1"/>
    <property type="molecule type" value="Genomic_DNA"/>
</dbReference>
<evidence type="ECO:0000313" key="25">
    <source>
        <dbReference type="Proteomes" id="UP000048600"/>
    </source>
</evidence>
<dbReference type="EMBL" id="CSAD01000115">
    <property type="protein sequence ID" value="COV14635.1"/>
    <property type="molecule type" value="Genomic_DNA"/>
</dbReference>
<dbReference type="Gene3D" id="1.10.287.850">
    <property type="entry name" value="HP0062-like domain"/>
    <property type="match status" value="1"/>
</dbReference>
<evidence type="ECO:0000313" key="7">
    <source>
        <dbReference type="EMBL" id="CKR65404.1"/>
    </source>
</evidence>
<dbReference type="EMBL" id="CNFT01000016">
    <property type="protein sequence ID" value="CKQ79278.1"/>
    <property type="molecule type" value="Genomic_DNA"/>
</dbReference>
<reference evidence="8 28" key="1">
    <citation type="submission" date="2015-03" db="EMBL/GenBank/DDBJ databases">
        <authorList>
            <consortium name="Pathogen Informatics"/>
            <person name="Murphy D."/>
        </authorList>
    </citation>
    <scope>NUCLEOTIDE SEQUENCE [LARGE SCALE GENOMIC DNA]</scope>
    <source>
        <strain evidence="8 28">0268S</strain>
    </source>
</reference>
<dbReference type="AlphaFoldDB" id="A0A045IHS7"/>
<dbReference type="InterPro" id="IPR000084">
    <property type="entry name" value="PE-PGRS_N"/>
</dbReference>
<evidence type="ECO:0000313" key="13">
    <source>
        <dbReference type="EMBL" id="COW96769.1"/>
    </source>
</evidence>
<gene>
    <name evidence="11" type="primary">PE25</name>
    <name evidence="2" type="synonym">PE25_1</name>
    <name evidence="15" type="ORF">A4S10_02555</name>
    <name evidence="17" type="ORF">DKC2_2568</name>
    <name evidence="16" type="ORF">DSJ38_19780</name>
    <name evidence="4" type="ORF">ERS007657_00515</name>
    <name evidence="9" type="ORF">ERS007661_02198</name>
    <name evidence="10" type="ORF">ERS007679_01152</name>
    <name evidence="2" type="ORF">ERS007681_02948</name>
    <name evidence="3" type="ORF">ERS007688_03543</name>
    <name evidence="11" type="ORF">ERS007703_01606</name>
    <name evidence="12" type="ORF">ERS007720_00771</name>
    <name evidence="13" type="ORF">ERS007741_03525</name>
    <name evidence="7" type="ORF">ERS027646_00326</name>
    <name evidence="5" type="ORF">ERS027659_00144</name>
    <name evidence="6" type="ORF">ERS027661_00198</name>
    <name evidence="8" type="ORF">ERS094118_01413</name>
    <name evidence="14" type="ORF">J8J21_20115</name>
</gene>
<evidence type="ECO:0000313" key="18">
    <source>
        <dbReference type="Proteomes" id="UP000038802"/>
    </source>
</evidence>
<evidence type="ECO:0000259" key="1">
    <source>
        <dbReference type="Pfam" id="PF00934"/>
    </source>
</evidence>